<proteinExistence type="predicted"/>
<dbReference type="AlphaFoldDB" id="A0ABD2MTX2"/>
<feature type="signal peptide" evidence="1">
    <location>
        <begin position="1"/>
        <end position="20"/>
    </location>
</feature>
<accession>A0ABD2MTX2</accession>
<name>A0ABD2MTX2_9CUCU</name>
<sequence length="81" mass="9227">MRLLLVFVITCLYFIQTIQTKEILCDTEKGFLCYDDTRFYQCVHTGDTKIGVVTGELQNCPKGLLCNNDKDLECSDEAKLP</sequence>
<protein>
    <submittedName>
        <fullName evidence="2">Uncharacterized protein</fullName>
    </submittedName>
</protein>
<keyword evidence="3" id="KW-1185">Reference proteome</keyword>
<dbReference type="EMBL" id="JABFTP020000021">
    <property type="protein sequence ID" value="KAL3269913.1"/>
    <property type="molecule type" value="Genomic_DNA"/>
</dbReference>
<evidence type="ECO:0000313" key="3">
    <source>
        <dbReference type="Proteomes" id="UP001516400"/>
    </source>
</evidence>
<feature type="chain" id="PRO_5044798267" evidence="1">
    <location>
        <begin position="21"/>
        <end position="81"/>
    </location>
</feature>
<organism evidence="2 3">
    <name type="scientific">Cryptolaemus montrouzieri</name>
    <dbReference type="NCBI Taxonomy" id="559131"/>
    <lineage>
        <taxon>Eukaryota</taxon>
        <taxon>Metazoa</taxon>
        <taxon>Ecdysozoa</taxon>
        <taxon>Arthropoda</taxon>
        <taxon>Hexapoda</taxon>
        <taxon>Insecta</taxon>
        <taxon>Pterygota</taxon>
        <taxon>Neoptera</taxon>
        <taxon>Endopterygota</taxon>
        <taxon>Coleoptera</taxon>
        <taxon>Polyphaga</taxon>
        <taxon>Cucujiformia</taxon>
        <taxon>Coccinelloidea</taxon>
        <taxon>Coccinellidae</taxon>
        <taxon>Scymninae</taxon>
        <taxon>Scymnini</taxon>
        <taxon>Cryptolaemus</taxon>
    </lineage>
</organism>
<comment type="caution">
    <text evidence="2">The sequence shown here is derived from an EMBL/GenBank/DDBJ whole genome shotgun (WGS) entry which is preliminary data.</text>
</comment>
<dbReference type="Proteomes" id="UP001516400">
    <property type="component" value="Unassembled WGS sequence"/>
</dbReference>
<evidence type="ECO:0000313" key="2">
    <source>
        <dbReference type="EMBL" id="KAL3269913.1"/>
    </source>
</evidence>
<reference evidence="2 3" key="1">
    <citation type="journal article" date="2021" name="BMC Biol.">
        <title>Horizontally acquired antibacterial genes associated with adaptive radiation of ladybird beetles.</title>
        <authorList>
            <person name="Li H.S."/>
            <person name="Tang X.F."/>
            <person name="Huang Y.H."/>
            <person name="Xu Z.Y."/>
            <person name="Chen M.L."/>
            <person name="Du X.Y."/>
            <person name="Qiu B.Y."/>
            <person name="Chen P.T."/>
            <person name="Zhang W."/>
            <person name="Slipinski A."/>
            <person name="Escalona H.E."/>
            <person name="Waterhouse R.M."/>
            <person name="Zwick A."/>
            <person name="Pang H."/>
        </authorList>
    </citation>
    <scope>NUCLEOTIDE SEQUENCE [LARGE SCALE GENOMIC DNA]</scope>
    <source>
        <strain evidence="2">SYSU2018</strain>
    </source>
</reference>
<gene>
    <name evidence="2" type="ORF">HHI36_008970</name>
</gene>
<evidence type="ECO:0000256" key="1">
    <source>
        <dbReference type="SAM" id="SignalP"/>
    </source>
</evidence>
<keyword evidence="1" id="KW-0732">Signal</keyword>